<evidence type="ECO:0000259" key="8">
    <source>
        <dbReference type="PROSITE" id="PS50045"/>
    </source>
</evidence>
<dbReference type="GO" id="GO:0043565">
    <property type="term" value="F:sequence-specific DNA binding"/>
    <property type="evidence" value="ECO:0007669"/>
    <property type="project" value="InterPro"/>
</dbReference>
<dbReference type="Pfam" id="PF00072">
    <property type="entry name" value="Response_reg"/>
    <property type="match status" value="1"/>
</dbReference>
<keyword evidence="7" id="KW-0597">Phosphoprotein</keyword>
<dbReference type="EMBL" id="CP096574">
    <property type="protein sequence ID" value="UPU34299.1"/>
    <property type="molecule type" value="Genomic_DNA"/>
</dbReference>
<evidence type="ECO:0000256" key="2">
    <source>
        <dbReference type="ARBA" id="ARBA00022840"/>
    </source>
</evidence>
<keyword evidence="6" id="KW-0804">Transcription</keyword>
<evidence type="ECO:0000313" key="11">
    <source>
        <dbReference type="EMBL" id="UPU34299.1"/>
    </source>
</evidence>
<dbReference type="Pfam" id="PF00158">
    <property type="entry name" value="Sigma54_activat"/>
    <property type="match status" value="1"/>
</dbReference>
<dbReference type="Gene3D" id="1.10.10.60">
    <property type="entry name" value="Homeodomain-like"/>
    <property type="match status" value="1"/>
</dbReference>
<dbReference type="InterPro" id="IPR025662">
    <property type="entry name" value="Sigma_54_int_dom_ATP-bd_1"/>
</dbReference>
<evidence type="ECO:0000256" key="4">
    <source>
        <dbReference type="ARBA" id="ARBA00023125"/>
    </source>
</evidence>
<feature type="domain" description="Response regulatory" evidence="9">
    <location>
        <begin position="6"/>
        <end position="120"/>
    </location>
</feature>
<reference evidence="12" key="1">
    <citation type="submission" date="2020-06" db="EMBL/GenBank/DDBJ databases">
        <title>Draft genomic sequecing of Geomonas sp. Red736.</title>
        <authorList>
            <person name="Itoh H."/>
            <person name="Xu Z.X."/>
            <person name="Ushijima N."/>
            <person name="Masuda Y."/>
            <person name="Shiratori Y."/>
            <person name="Senoo K."/>
        </authorList>
    </citation>
    <scope>NUCLEOTIDE SEQUENCE [LARGE SCALE GENOMIC DNA]</scope>
    <source>
        <strain evidence="12">Red736</strain>
    </source>
</reference>
<keyword evidence="1" id="KW-0547">Nucleotide-binding</keyword>
<accession>A0A6V8MW63</accession>
<evidence type="ECO:0000256" key="6">
    <source>
        <dbReference type="ARBA" id="ARBA00023163"/>
    </source>
</evidence>
<keyword evidence="2" id="KW-0067">ATP-binding</keyword>
<dbReference type="SUPFAM" id="SSF52540">
    <property type="entry name" value="P-loop containing nucleoside triphosphate hydrolases"/>
    <property type="match status" value="1"/>
</dbReference>
<dbReference type="CDD" id="cd00009">
    <property type="entry name" value="AAA"/>
    <property type="match status" value="1"/>
</dbReference>
<dbReference type="Pfam" id="PF02954">
    <property type="entry name" value="HTH_8"/>
    <property type="match status" value="1"/>
</dbReference>
<dbReference type="AlphaFoldDB" id="A0A6V8MW63"/>
<gene>
    <name evidence="10" type="ORF">GMPD_22000</name>
    <name evidence="11" type="ORF">M1B72_12650</name>
</gene>
<dbReference type="PROSITE" id="PS50045">
    <property type="entry name" value="SIGMA54_INTERACT_4"/>
    <property type="match status" value="1"/>
</dbReference>
<feature type="modified residue" description="4-aspartylphosphate" evidence="7">
    <location>
        <position position="55"/>
    </location>
</feature>
<dbReference type="SUPFAM" id="SSF52172">
    <property type="entry name" value="CheY-like"/>
    <property type="match status" value="1"/>
</dbReference>
<evidence type="ECO:0000256" key="7">
    <source>
        <dbReference type="PROSITE-ProRule" id="PRU00169"/>
    </source>
</evidence>
<dbReference type="InterPro" id="IPR025943">
    <property type="entry name" value="Sigma_54_int_dom_ATP-bd_2"/>
</dbReference>
<reference evidence="11" key="3">
    <citation type="submission" date="2022-04" db="EMBL/GenBank/DDBJ databases">
        <authorList>
            <person name="Liu G."/>
        </authorList>
    </citation>
    <scope>NUCLEOTIDE SEQUENCE</scope>
    <source>
        <strain evidence="11">RG22</strain>
    </source>
</reference>
<evidence type="ECO:0000259" key="9">
    <source>
        <dbReference type="PROSITE" id="PS50110"/>
    </source>
</evidence>
<evidence type="ECO:0000256" key="5">
    <source>
        <dbReference type="ARBA" id="ARBA00023159"/>
    </source>
</evidence>
<dbReference type="GO" id="GO:0000160">
    <property type="term" value="P:phosphorelay signal transduction system"/>
    <property type="evidence" value="ECO:0007669"/>
    <property type="project" value="InterPro"/>
</dbReference>
<dbReference type="Gene3D" id="3.40.50.300">
    <property type="entry name" value="P-loop containing nucleotide triphosphate hydrolases"/>
    <property type="match status" value="1"/>
</dbReference>
<dbReference type="FunFam" id="3.40.50.300:FF:000006">
    <property type="entry name" value="DNA-binding transcriptional regulator NtrC"/>
    <property type="match status" value="1"/>
</dbReference>
<keyword evidence="13" id="KW-1185">Reference proteome</keyword>
<dbReference type="PANTHER" id="PTHR32071:SF81">
    <property type="entry name" value="PROPIONATE CATABOLISM OPERON REGULATORY PROTEIN"/>
    <property type="match status" value="1"/>
</dbReference>
<sequence length="458" mass="50948">MKPTIKILLIEDDDGSREAMLILLKASGFAIKGCSSGKEGLEQLASEPYDIVISDLFLPDVNGIDILTRVKQDSPRTEVILVTGHGSAETAVQAMKKGAYDYITKPLNIEELRIIIDKAVEKGQLLSENVYLKKQLQDKYEFANIIGNSQAMQQLFSRMKRIIKTDSTVLILGESGTGKELVAKAIHFNGNRKDKPFIAVNCSAIPENLLESELFGHVKGAFTGAVKEKVGKFEAANNGTIFLDEIGTLPMHLQTKLLRVLQEQEVERVGSNKQIKLDVRVISATNVNLEEEVARGNFREDLFYRLNVIPVLIPPLRERIEDILPLTRHFLEKNCRSMQRPIMHLDKEALEALEAYPWNGNVRELENIMERIVALTEGDVITLRDLPANIAKSYQEGAHSVSVTPAGIDMVQAISEIEKRMIGEALQLAGGVKARAAAMLSINRTTLVEKMRRLGMPL</sequence>
<proteinExistence type="predicted"/>
<evidence type="ECO:0000313" key="13">
    <source>
        <dbReference type="Proteomes" id="UP000831485"/>
    </source>
</evidence>
<dbReference type="PRINTS" id="PR01590">
    <property type="entry name" value="HTHFIS"/>
</dbReference>
<organism evidence="10 12">
    <name type="scientific">Geomonas paludis</name>
    <dbReference type="NCBI Taxonomy" id="2740185"/>
    <lineage>
        <taxon>Bacteria</taxon>
        <taxon>Pseudomonadati</taxon>
        <taxon>Thermodesulfobacteriota</taxon>
        <taxon>Desulfuromonadia</taxon>
        <taxon>Geobacterales</taxon>
        <taxon>Geobacteraceae</taxon>
        <taxon>Geomonas</taxon>
    </lineage>
</organism>
<dbReference type="InterPro" id="IPR003593">
    <property type="entry name" value="AAA+_ATPase"/>
</dbReference>
<dbReference type="EMBL" id="BLXY01000003">
    <property type="protein sequence ID" value="GFO64281.1"/>
    <property type="molecule type" value="Genomic_DNA"/>
</dbReference>
<dbReference type="PROSITE" id="PS00675">
    <property type="entry name" value="SIGMA54_INTERACT_1"/>
    <property type="match status" value="1"/>
</dbReference>
<dbReference type="PANTHER" id="PTHR32071">
    <property type="entry name" value="TRANSCRIPTIONAL REGULATORY PROTEIN"/>
    <property type="match status" value="1"/>
</dbReference>
<name>A0A6V8MW63_9BACT</name>
<dbReference type="PROSITE" id="PS00676">
    <property type="entry name" value="SIGMA54_INTERACT_2"/>
    <property type="match status" value="1"/>
</dbReference>
<dbReference type="InterPro" id="IPR002078">
    <property type="entry name" value="Sigma_54_int"/>
</dbReference>
<dbReference type="SMART" id="SM00448">
    <property type="entry name" value="REC"/>
    <property type="match status" value="1"/>
</dbReference>
<dbReference type="SUPFAM" id="SSF46689">
    <property type="entry name" value="Homeodomain-like"/>
    <property type="match status" value="1"/>
</dbReference>
<dbReference type="GO" id="GO:0006355">
    <property type="term" value="P:regulation of DNA-templated transcription"/>
    <property type="evidence" value="ECO:0007669"/>
    <property type="project" value="InterPro"/>
</dbReference>
<dbReference type="Pfam" id="PF25601">
    <property type="entry name" value="AAA_lid_14"/>
    <property type="match status" value="1"/>
</dbReference>
<evidence type="ECO:0000256" key="3">
    <source>
        <dbReference type="ARBA" id="ARBA00023015"/>
    </source>
</evidence>
<dbReference type="InterPro" id="IPR027417">
    <property type="entry name" value="P-loop_NTPase"/>
</dbReference>
<evidence type="ECO:0000313" key="12">
    <source>
        <dbReference type="Proteomes" id="UP000568888"/>
    </source>
</evidence>
<dbReference type="InterPro" id="IPR001789">
    <property type="entry name" value="Sig_transdc_resp-reg_receiver"/>
</dbReference>
<dbReference type="InterPro" id="IPR002197">
    <property type="entry name" value="HTH_Fis"/>
</dbReference>
<dbReference type="Gene3D" id="3.40.50.2300">
    <property type="match status" value="1"/>
</dbReference>
<feature type="domain" description="Sigma-54 factor interaction" evidence="8">
    <location>
        <begin position="145"/>
        <end position="374"/>
    </location>
</feature>
<dbReference type="Gene3D" id="1.10.8.60">
    <property type="match status" value="1"/>
</dbReference>
<keyword evidence="3" id="KW-0805">Transcription regulation</keyword>
<dbReference type="FunFam" id="1.10.8.60:FF:000014">
    <property type="entry name" value="DNA-binding transcriptional regulator NtrC"/>
    <property type="match status" value="1"/>
</dbReference>
<evidence type="ECO:0000256" key="1">
    <source>
        <dbReference type="ARBA" id="ARBA00022741"/>
    </source>
</evidence>
<evidence type="ECO:0000313" key="10">
    <source>
        <dbReference type="EMBL" id="GFO64281.1"/>
    </source>
</evidence>
<dbReference type="RefSeq" id="WP_183347201.1">
    <property type="nucleotide sequence ID" value="NZ_BLXY01000003.1"/>
</dbReference>
<dbReference type="GO" id="GO:0005524">
    <property type="term" value="F:ATP binding"/>
    <property type="evidence" value="ECO:0007669"/>
    <property type="project" value="UniProtKB-KW"/>
</dbReference>
<dbReference type="InterPro" id="IPR058031">
    <property type="entry name" value="AAA_lid_NorR"/>
</dbReference>
<keyword evidence="4" id="KW-0238">DNA-binding</keyword>
<dbReference type="PROSITE" id="PS50110">
    <property type="entry name" value="RESPONSE_REGULATORY"/>
    <property type="match status" value="1"/>
</dbReference>
<dbReference type="InterPro" id="IPR011006">
    <property type="entry name" value="CheY-like_superfamily"/>
</dbReference>
<dbReference type="InterPro" id="IPR009057">
    <property type="entry name" value="Homeodomain-like_sf"/>
</dbReference>
<keyword evidence="5" id="KW-0010">Activator</keyword>
<dbReference type="Proteomes" id="UP000568888">
    <property type="component" value="Unassembled WGS sequence"/>
</dbReference>
<reference evidence="10" key="2">
    <citation type="journal article" date="2021" name="Int. J. Syst. Evol. Microbiol.">
        <title>Geomonas silvestris sp. nov., Geomonas paludis sp. nov. and Geomonas limicola sp. nov., isolated from terrestrial environments, and emended description of the genus Geomonas.</title>
        <authorList>
            <person name="Itoh H."/>
            <person name="Xu Z."/>
            <person name="Masuda Y."/>
            <person name="Ushijima N."/>
            <person name="Hayakawa C."/>
            <person name="Shiratori Y."/>
            <person name="Senoo K."/>
        </authorList>
    </citation>
    <scope>NUCLEOTIDE SEQUENCE</scope>
    <source>
        <strain evidence="10">Red736</strain>
    </source>
</reference>
<dbReference type="SMART" id="SM00382">
    <property type="entry name" value="AAA"/>
    <property type="match status" value="1"/>
</dbReference>
<protein>
    <submittedName>
        <fullName evidence="10">Acetoacetate metabolism regulatory protein AtoC</fullName>
    </submittedName>
    <submittedName>
        <fullName evidence="11">Sigma-54 dependent transcriptional regulator</fullName>
    </submittedName>
</protein>
<dbReference type="Proteomes" id="UP000831485">
    <property type="component" value="Chromosome"/>
</dbReference>